<evidence type="ECO:0000256" key="4">
    <source>
        <dbReference type="ARBA" id="ARBA00022989"/>
    </source>
</evidence>
<feature type="domain" description="EamA" evidence="8">
    <location>
        <begin position="62"/>
        <end position="204"/>
    </location>
</feature>
<feature type="transmembrane region" description="Helical" evidence="7">
    <location>
        <begin position="341"/>
        <end position="360"/>
    </location>
</feature>
<dbReference type="InterPro" id="IPR037185">
    <property type="entry name" value="EmrE-like"/>
</dbReference>
<evidence type="ECO:0000313" key="9">
    <source>
        <dbReference type="EnsemblPlants" id="Kaladp0011s0235.1.v1.1"/>
    </source>
</evidence>
<evidence type="ECO:0000256" key="6">
    <source>
        <dbReference type="SAM" id="MobiDB-lite"/>
    </source>
</evidence>
<dbReference type="InterPro" id="IPR030184">
    <property type="entry name" value="WAT1-related"/>
</dbReference>
<keyword evidence="4 7" id="KW-1133">Transmembrane helix</keyword>
<feature type="transmembrane region" description="Helical" evidence="7">
    <location>
        <begin position="309"/>
        <end position="329"/>
    </location>
</feature>
<sequence length="445" mass="49129">MIWGNLSLIIHPRKYYSNALLYNKTSRSTAFSKCVLPSNSYLRGRGSYSVSMGLRLEELKPALAMIGLQFSYAGVALLTRAALLKGMSTPVFVFYRQSLATLVMAPVAFLSSGRYSRFWMKRSAESSMGLRSFGLIFLASLIGVTMNQNVYFEGLYLASSSMASAMSNLTPAVTFVVAFALGFEKLKLRSLRSIAKIFGTMFCVSGAMCMALLRGPKLLNLRQHHPLQSINNLLFGSSTGGDEEWFLGSEFLFASSCCWSTWLILQVPVSKSYPDHVSLSAWMCFMATIQSGVYALFMERDPEAWILHSNVEFGCIFFAGIIGSALSFFVQSWVISKRGPLFAAMFNPLATVTTTILAFIVLHEQIYTGSLVGALAVIAGLYIVLWGKARDYPDMKGGEGPKPEADQDVQILIEESVRIDSRTDLEEPLLDHEPDDPSQCEISNT</sequence>
<dbReference type="PANTHER" id="PTHR31218">
    <property type="entry name" value="WAT1-RELATED PROTEIN"/>
    <property type="match status" value="1"/>
</dbReference>
<feature type="transmembrane region" description="Helical" evidence="7">
    <location>
        <begin position="133"/>
        <end position="151"/>
    </location>
</feature>
<dbReference type="GO" id="GO:0016020">
    <property type="term" value="C:membrane"/>
    <property type="evidence" value="ECO:0007669"/>
    <property type="project" value="UniProtKB-SubCell"/>
</dbReference>
<evidence type="ECO:0000256" key="5">
    <source>
        <dbReference type="ARBA" id="ARBA00023136"/>
    </source>
</evidence>
<dbReference type="Pfam" id="PF00892">
    <property type="entry name" value="EamA"/>
    <property type="match status" value="2"/>
</dbReference>
<feature type="transmembrane region" description="Helical" evidence="7">
    <location>
        <begin position="245"/>
        <end position="265"/>
    </location>
</feature>
<keyword evidence="10" id="KW-1185">Reference proteome</keyword>
<dbReference type="OMA" id="CIAQKGP"/>
<dbReference type="GO" id="GO:0022857">
    <property type="term" value="F:transmembrane transporter activity"/>
    <property type="evidence" value="ECO:0007669"/>
    <property type="project" value="InterPro"/>
</dbReference>
<feature type="region of interest" description="Disordered" evidence="6">
    <location>
        <begin position="420"/>
        <end position="445"/>
    </location>
</feature>
<comment type="similarity">
    <text evidence="2">Belongs to the drug/metabolite transporter (DMT) superfamily. Plant drug/metabolite exporter (P-DME) (TC 2.A.7.4) family.</text>
</comment>
<keyword evidence="3 7" id="KW-0812">Transmembrane</keyword>
<dbReference type="AlphaFoldDB" id="A0A7N0RI12"/>
<feature type="compositionally biased region" description="Basic and acidic residues" evidence="6">
    <location>
        <begin position="420"/>
        <end position="432"/>
    </location>
</feature>
<feature type="transmembrane region" description="Helical" evidence="7">
    <location>
        <begin position="62"/>
        <end position="82"/>
    </location>
</feature>
<feature type="transmembrane region" description="Helical" evidence="7">
    <location>
        <begin position="163"/>
        <end position="182"/>
    </location>
</feature>
<keyword evidence="5 7" id="KW-0472">Membrane</keyword>
<feature type="transmembrane region" description="Helical" evidence="7">
    <location>
        <begin position="194"/>
        <end position="213"/>
    </location>
</feature>
<dbReference type="Proteomes" id="UP000594263">
    <property type="component" value="Unplaced"/>
</dbReference>
<name>A0A7N0RI12_KALFE</name>
<reference evidence="9" key="1">
    <citation type="submission" date="2021-01" db="UniProtKB">
        <authorList>
            <consortium name="EnsemblPlants"/>
        </authorList>
    </citation>
    <scope>IDENTIFICATION</scope>
</reference>
<organism evidence="9 10">
    <name type="scientific">Kalanchoe fedtschenkoi</name>
    <name type="common">Lavender scallops</name>
    <name type="synonym">South American air plant</name>
    <dbReference type="NCBI Taxonomy" id="63787"/>
    <lineage>
        <taxon>Eukaryota</taxon>
        <taxon>Viridiplantae</taxon>
        <taxon>Streptophyta</taxon>
        <taxon>Embryophyta</taxon>
        <taxon>Tracheophyta</taxon>
        <taxon>Spermatophyta</taxon>
        <taxon>Magnoliopsida</taxon>
        <taxon>eudicotyledons</taxon>
        <taxon>Gunneridae</taxon>
        <taxon>Pentapetalae</taxon>
        <taxon>Saxifragales</taxon>
        <taxon>Crassulaceae</taxon>
        <taxon>Kalanchoe</taxon>
    </lineage>
</organism>
<dbReference type="SUPFAM" id="SSF103481">
    <property type="entry name" value="Multidrug resistance efflux transporter EmrE"/>
    <property type="match status" value="2"/>
</dbReference>
<evidence type="ECO:0000313" key="10">
    <source>
        <dbReference type="Proteomes" id="UP000594263"/>
    </source>
</evidence>
<evidence type="ECO:0000256" key="1">
    <source>
        <dbReference type="ARBA" id="ARBA00004141"/>
    </source>
</evidence>
<feature type="transmembrane region" description="Helical" evidence="7">
    <location>
        <begin position="277"/>
        <end position="297"/>
    </location>
</feature>
<comment type="subcellular location">
    <subcellularLocation>
        <location evidence="1">Membrane</location>
        <topology evidence="1">Multi-pass membrane protein</topology>
    </subcellularLocation>
</comment>
<evidence type="ECO:0000259" key="8">
    <source>
        <dbReference type="Pfam" id="PF00892"/>
    </source>
</evidence>
<proteinExistence type="inferred from homology"/>
<evidence type="ECO:0000256" key="7">
    <source>
        <dbReference type="SAM" id="Phobius"/>
    </source>
</evidence>
<dbReference type="EnsemblPlants" id="Kaladp0011s0235.1.v1.1">
    <property type="protein sequence ID" value="Kaladp0011s0235.1.v1.1"/>
    <property type="gene ID" value="Kaladp0011s0235.v1.1"/>
</dbReference>
<protein>
    <recommendedName>
        <fullName evidence="8">EamA domain-containing protein</fullName>
    </recommendedName>
</protein>
<accession>A0A7N0RI12</accession>
<evidence type="ECO:0000256" key="2">
    <source>
        <dbReference type="ARBA" id="ARBA00007635"/>
    </source>
</evidence>
<dbReference type="Gramene" id="Kaladp0011s0235.1.v1.1">
    <property type="protein sequence ID" value="Kaladp0011s0235.1.v1.1"/>
    <property type="gene ID" value="Kaladp0011s0235.v1.1"/>
</dbReference>
<feature type="transmembrane region" description="Helical" evidence="7">
    <location>
        <begin position="94"/>
        <end position="112"/>
    </location>
</feature>
<evidence type="ECO:0000256" key="3">
    <source>
        <dbReference type="ARBA" id="ARBA00022692"/>
    </source>
</evidence>
<feature type="transmembrane region" description="Helical" evidence="7">
    <location>
        <begin position="366"/>
        <end position="386"/>
    </location>
</feature>
<feature type="domain" description="EamA" evidence="8">
    <location>
        <begin position="251"/>
        <end position="385"/>
    </location>
</feature>
<dbReference type="InterPro" id="IPR000620">
    <property type="entry name" value="EamA_dom"/>
</dbReference>